<protein>
    <submittedName>
        <fullName evidence="1">Uncharacterized protein</fullName>
    </submittedName>
</protein>
<dbReference type="EMBL" id="CAVMJV010000031">
    <property type="protein sequence ID" value="CAK5076781.1"/>
    <property type="molecule type" value="Genomic_DNA"/>
</dbReference>
<sequence>MTPPPSKRARSFMINNLLDLQLGGGDFLKYLGEETKITRKFNLTKLSTKFLIHGLPDEPEGLLKEIFQKCIDQTLETSRDHQLDPDQLGCTVSSQLLETDIWIPIRDINNNTVDAILNQFLKVAQSKKQDQGMLWGDPFNVSVTTIDRKNLPSTRTIQGSGKDSTTQHKIKQHNLIKIINSDNYCLFRSLSATFVFATSSWPKWKFYDYIHSRRGMTHQLEKDALEMMNKINAPSGQPTYAANDWVPKVVDYWNSLNKGGFKVFIFGELGIKPIFKYGAENYNTPILLYFSNNHFDGVRKAGDLFGKPYCLKCEKVYHRQNDHATSCSSKCQNCSRIGPDYPCQQSDNFFKHCSGCDKEFNNEGCYKYHLTSNFCNNSKRCEKCGVIWNVVLNNRNGRTGHVCSERYCNTCFSYHDPKRGCFIKPLTLNKSKPYRIIAFDFETMQHKQGEKGKLHEVNFISAKINCPACIANGLSNNNCKICGENKTITFSHQPFTNTTVDQQNITNEPLTDFATWIINTSIDTVAFSHFGGRYD</sequence>
<comment type="caution">
    <text evidence="1">The sequence shown here is derived from an EMBL/GenBank/DDBJ whole genome shotgun (WGS) entry which is preliminary data.</text>
</comment>
<evidence type="ECO:0000313" key="2">
    <source>
        <dbReference type="Proteomes" id="UP001497535"/>
    </source>
</evidence>
<keyword evidence="2" id="KW-1185">Reference proteome</keyword>
<evidence type="ECO:0000313" key="1">
    <source>
        <dbReference type="EMBL" id="CAK5076781.1"/>
    </source>
</evidence>
<reference evidence="1" key="1">
    <citation type="submission" date="2023-11" db="EMBL/GenBank/DDBJ databases">
        <authorList>
            <person name="Poullet M."/>
        </authorList>
    </citation>
    <scope>NUCLEOTIDE SEQUENCE</scope>
    <source>
        <strain evidence="1">E1834</strain>
    </source>
</reference>
<dbReference type="Proteomes" id="UP001497535">
    <property type="component" value="Unassembled WGS sequence"/>
</dbReference>
<proteinExistence type="predicted"/>
<gene>
    <name evidence="1" type="ORF">MENTE1834_LOCUS23656</name>
</gene>
<accession>A0ACB0ZCV7</accession>
<organism evidence="1 2">
    <name type="scientific">Meloidogyne enterolobii</name>
    <name type="common">Root-knot nematode worm</name>
    <name type="synonym">Meloidogyne mayaguensis</name>
    <dbReference type="NCBI Taxonomy" id="390850"/>
    <lineage>
        <taxon>Eukaryota</taxon>
        <taxon>Metazoa</taxon>
        <taxon>Ecdysozoa</taxon>
        <taxon>Nematoda</taxon>
        <taxon>Chromadorea</taxon>
        <taxon>Rhabditida</taxon>
        <taxon>Tylenchina</taxon>
        <taxon>Tylenchomorpha</taxon>
        <taxon>Tylenchoidea</taxon>
        <taxon>Meloidogynidae</taxon>
        <taxon>Meloidogyninae</taxon>
        <taxon>Meloidogyne</taxon>
    </lineage>
</organism>
<name>A0ACB0ZCV7_MELEN</name>